<feature type="compositionally biased region" description="Basic and acidic residues" evidence="1">
    <location>
        <begin position="60"/>
        <end position="74"/>
    </location>
</feature>
<keyword evidence="3" id="KW-1185">Reference proteome</keyword>
<reference evidence="2 3" key="1">
    <citation type="submission" date="2020-11" db="EMBL/GenBank/DDBJ databases">
        <authorList>
            <person name="Wallbank WR R."/>
            <person name="Pardo Diaz C."/>
            <person name="Kozak K."/>
            <person name="Martin S."/>
            <person name="Jiggins C."/>
            <person name="Moest M."/>
            <person name="Warren A I."/>
            <person name="Generalovic N T."/>
            <person name="Byers J.R.P. K."/>
            <person name="Montejo-Kovacevich G."/>
            <person name="Yen C E."/>
        </authorList>
    </citation>
    <scope>NUCLEOTIDE SEQUENCE [LARGE SCALE GENOMIC DNA]</scope>
</reference>
<dbReference type="AlphaFoldDB" id="A0A7R8V199"/>
<evidence type="ECO:0000313" key="2">
    <source>
        <dbReference type="EMBL" id="CAD7090863.1"/>
    </source>
</evidence>
<evidence type="ECO:0000256" key="1">
    <source>
        <dbReference type="SAM" id="MobiDB-lite"/>
    </source>
</evidence>
<gene>
    <name evidence="2" type="ORF">HERILL_LOCUS13319</name>
</gene>
<dbReference type="InParanoid" id="A0A7R8V199"/>
<dbReference type="Proteomes" id="UP000594454">
    <property type="component" value="Chromosome 5"/>
</dbReference>
<feature type="compositionally biased region" description="Polar residues" evidence="1">
    <location>
        <begin position="1"/>
        <end position="18"/>
    </location>
</feature>
<dbReference type="EMBL" id="LR899013">
    <property type="protein sequence ID" value="CAD7090863.1"/>
    <property type="molecule type" value="Genomic_DNA"/>
</dbReference>
<proteinExistence type="predicted"/>
<evidence type="ECO:0000313" key="3">
    <source>
        <dbReference type="Proteomes" id="UP000594454"/>
    </source>
</evidence>
<accession>A0A7R8V199</accession>
<sequence length="191" mass="21699">MVTPSQPEQQQTGPTSDTIIGDTGALVAGSRARTGAKNKYTEECRTVGQDEGGDFGASKSESETKKVQQLRYERNVQFTFVTAEDDNERNDGDPKHGQKHGNHESNMQQKQPSDDKNIQKELNKLRKDRLHFIEQIADNPLYVNEHFSQPWKVISKIAKQIVDDAIDDVERSINFGEETFVRDFIQMELES</sequence>
<protein>
    <submittedName>
        <fullName evidence="2">Uncharacterized protein</fullName>
    </submittedName>
</protein>
<dbReference type="OrthoDB" id="8193942at2759"/>
<name>A0A7R8V199_HERIL</name>
<organism evidence="2 3">
    <name type="scientific">Hermetia illucens</name>
    <name type="common">Black soldier fly</name>
    <dbReference type="NCBI Taxonomy" id="343691"/>
    <lineage>
        <taxon>Eukaryota</taxon>
        <taxon>Metazoa</taxon>
        <taxon>Ecdysozoa</taxon>
        <taxon>Arthropoda</taxon>
        <taxon>Hexapoda</taxon>
        <taxon>Insecta</taxon>
        <taxon>Pterygota</taxon>
        <taxon>Neoptera</taxon>
        <taxon>Endopterygota</taxon>
        <taxon>Diptera</taxon>
        <taxon>Brachycera</taxon>
        <taxon>Stratiomyomorpha</taxon>
        <taxon>Stratiomyidae</taxon>
        <taxon>Hermetiinae</taxon>
        <taxon>Hermetia</taxon>
    </lineage>
</organism>
<feature type="region of interest" description="Disordered" evidence="1">
    <location>
        <begin position="1"/>
        <end position="115"/>
    </location>
</feature>
<dbReference type="OMA" id="FIQMELE"/>